<dbReference type="PROSITE" id="PS51671">
    <property type="entry name" value="ACT"/>
    <property type="match status" value="2"/>
</dbReference>
<keyword evidence="6 7" id="KW-0511">Multifunctional enzyme</keyword>
<keyword evidence="2 7" id="KW-0548">Nucleotidyltransferase</keyword>
<evidence type="ECO:0000256" key="5">
    <source>
        <dbReference type="ARBA" id="ARBA00022842"/>
    </source>
</evidence>
<evidence type="ECO:0000256" key="4">
    <source>
        <dbReference type="ARBA" id="ARBA00022801"/>
    </source>
</evidence>
<dbReference type="GO" id="GO:0006808">
    <property type="term" value="P:regulation of nitrogen utilization"/>
    <property type="evidence" value="ECO:0007669"/>
    <property type="project" value="UniProtKB-UniRule"/>
</dbReference>
<dbReference type="PIRSF" id="PIRSF006288">
    <property type="entry name" value="PII_uridyltransf"/>
    <property type="match status" value="1"/>
</dbReference>
<dbReference type="SMART" id="SM00471">
    <property type="entry name" value="HDc"/>
    <property type="match status" value="1"/>
</dbReference>
<feature type="domain" description="HD" evidence="9">
    <location>
        <begin position="417"/>
        <end position="525"/>
    </location>
</feature>
<name>A0A3A3Z5K9_9ACTN</name>
<dbReference type="SUPFAM" id="SSF55021">
    <property type="entry name" value="ACT-like"/>
    <property type="match status" value="2"/>
</dbReference>
<dbReference type="Proteomes" id="UP000265614">
    <property type="component" value="Unassembled WGS sequence"/>
</dbReference>
<dbReference type="SUPFAM" id="SSF109604">
    <property type="entry name" value="HD-domain/PDEase-like"/>
    <property type="match status" value="1"/>
</dbReference>
<comment type="catalytic activity">
    <reaction evidence="7">
        <text>[protein-PII]-L-tyrosine + UTP = [protein-PII]-uridylyl-L-tyrosine + diphosphate</text>
        <dbReference type="Rhea" id="RHEA:13673"/>
        <dbReference type="Rhea" id="RHEA-COMP:12147"/>
        <dbReference type="Rhea" id="RHEA-COMP:12148"/>
        <dbReference type="ChEBI" id="CHEBI:33019"/>
        <dbReference type="ChEBI" id="CHEBI:46398"/>
        <dbReference type="ChEBI" id="CHEBI:46858"/>
        <dbReference type="ChEBI" id="CHEBI:90602"/>
        <dbReference type="EC" id="2.7.7.59"/>
    </reaction>
</comment>
<keyword evidence="5 7" id="KW-0460">Magnesium</keyword>
<comment type="caution">
    <text evidence="7">Lacks conserved residue(s) required for the propagation of feature annotation.</text>
</comment>
<evidence type="ECO:0000256" key="1">
    <source>
        <dbReference type="ARBA" id="ARBA00022679"/>
    </source>
</evidence>
<reference evidence="10 11" key="1">
    <citation type="submission" date="2018-09" db="EMBL/GenBank/DDBJ databases">
        <title>YIM 75000 draft genome.</title>
        <authorList>
            <person name="Tang S."/>
            <person name="Feng Y."/>
        </authorList>
    </citation>
    <scope>NUCLEOTIDE SEQUENCE [LARGE SCALE GENOMIC DNA]</scope>
    <source>
        <strain evidence="10 11">YIM 75000</strain>
    </source>
</reference>
<dbReference type="InterPro" id="IPR006674">
    <property type="entry name" value="HD_domain"/>
</dbReference>
<dbReference type="GO" id="GO:0008773">
    <property type="term" value="F:[protein-PII] uridylyltransferase activity"/>
    <property type="evidence" value="ECO:0007669"/>
    <property type="project" value="UniProtKB-UniRule"/>
</dbReference>
<dbReference type="Gene3D" id="3.30.70.260">
    <property type="match status" value="1"/>
</dbReference>
<dbReference type="PROSITE" id="PS51831">
    <property type="entry name" value="HD"/>
    <property type="match status" value="1"/>
</dbReference>
<comment type="activity regulation">
    <text evidence="7">Uridylyltransferase (UTase) activity is inhibited by glutamine, while glutamine activates uridylyl-removing (UR) activity.</text>
</comment>
<evidence type="ECO:0000256" key="2">
    <source>
        <dbReference type="ARBA" id="ARBA00022695"/>
    </source>
</evidence>
<comment type="cofactor">
    <cofactor evidence="7">
        <name>Mg(2+)</name>
        <dbReference type="ChEBI" id="CHEBI:18420"/>
    </cofactor>
</comment>
<dbReference type="GO" id="GO:0008081">
    <property type="term" value="F:phosphoric diester hydrolase activity"/>
    <property type="evidence" value="ECO:0007669"/>
    <property type="project" value="UniProtKB-UniRule"/>
</dbReference>
<evidence type="ECO:0000259" key="8">
    <source>
        <dbReference type="PROSITE" id="PS51671"/>
    </source>
</evidence>
<dbReference type="CDD" id="cd04899">
    <property type="entry name" value="ACT_ACR-UUR-like_2"/>
    <property type="match status" value="1"/>
</dbReference>
<sequence>MSGLVAELGASYGAQRARLLARPGPSGPGRRRALADLTDSWLRGVAGAAPGWDDEGLALVAVGGYGRRQLSPGSDVDLLLLHDGREGVSAVADAVWYPVWDAGVRLDHAVRRPAEARAVATEDLPALLGLLDARCVAGDDGLVQALRAQVLADWRAAARRRLPALREGCRERGERAGDVAFALEPDLKEGAGGLRDVHCLRAVAASWVADRPHGDVDGALEQLLDVRDALHLTTGRALDRLLLQEQDAVASRLGLADADSVLRVVASAARTVDYAADVTWRRVERVLAPPRRGLRLRRPPRLVPLGGGLFEHEGEVVLGDGARPDDPVLPLRAAAAAAQRGLPLSPGAVARLAAAPPLPDPWPDEARDLLVALLGAGPGTRAVWEALDQEGVVTALLPEWAPVRSRPQRTAVHRWTVDRHLVETAVEAAARARRTDRPDLLLVAALLHDLGKGRRRGDHSREGAKIVRPLARRMGFAPVDVDVLCDLVLHHLLLVDTATRRDLDDPATAAAVAQAVGSAQVLELLHALTESDAVATGTGVWTDWRAGLVADLVRRAGAALRGEQPGPGAPREAELAEQADLVARVAEDGAPLLTVRARGRHHAVTVVAPDQRGLIAAAAGVLALHRLSVRSADMRTRPAPSGEGADVAVDTWLVVPEYDDEPVADRLREDLVRALEGRLDVNGLLDRREAARGPVRVPVQPARVEVVPGASGSATVLEVRAHDRPALLHRLGRALSLSGLDVRAARVATMGAEVVDVFYVVDGEGRPLTDDRARETARILRDVAG</sequence>
<dbReference type="PANTHER" id="PTHR47320">
    <property type="entry name" value="BIFUNCTIONAL URIDYLYLTRANSFERASE/URIDYLYL-REMOVING ENZYME"/>
    <property type="match status" value="1"/>
</dbReference>
<keyword evidence="11" id="KW-1185">Reference proteome</keyword>
<gene>
    <name evidence="7" type="primary">glnD</name>
    <name evidence="10" type="ORF">D5H78_05025</name>
</gene>
<proteinExistence type="inferred from homology"/>
<dbReference type="CDD" id="cd00077">
    <property type="entry name" value="HDc"/>
    <property type="match status" value="1"/>
</dbReference>
<dbReference type="Pfam" id="PF08335">
    <property type="entry name" value="GlnD_UR_UTase"/>
    <property type="match status" value="1"/>
</dbReference>
<evidence type="ECO:0000313" key="11">
    <source>
        <dbReference type="Proteomes" id="UP000265614"/>
    </source>
</evidence>
<comment type="similarity">
    <text evidence="7">Belongs to the GlnD family.</text>
</comment>
<evidence type="ECO:0000256" key="3">
    <source>
        <dbReference type="ARBA" id="ARBA00022737"/>
    </source>
</evidence>
<dbReference type="InterPro" id="IPR043519">
    <property type="entry name" value="NT_sf"/>
</dbReference>
<feature type="region of interest" description="Uridylyltransferase" evidence="7">
    <location>
        <begin position="1"/>
        <end position="304"/>
    </location>
</feature>
<protein>
    <recommendedName>
        <fullName evidence="7">Bifunctional uridylyltransferase/uridylyl-removing enzyme</fullName>
        <shortName evidence="7">UTase/UR</shortName>
    </recommendedName>
    <alternativeName>
        <fullName evidence="7">Bifunctional [protein-PII] modification enzyme</fullName>
    </alternativeName>
    <alternativeName>
        <fullName evidence="7">Bifunctional nitrogen sensor protein</fullName>
    </alternativeName>
    <domain>
        <recommendedName>
            <fullName evidence="7">[Protein-PII] uridylyltransferase</fullName>
            <shortName evidence="7">PII uridylyltransferase</shortName>
            <shortName evidence="7">UTase</shortName>
            <ecNumber evidence="7">2.7.7.59</ecNumber>
        </recommendedName>
    </domain>
    <domain>
        <recommendedName>
            <fullName evidence="7">[Protein-PII]-UMP uridylyl-removing enzyme</fullName>
            <shortName evidence="7">UR</shortName>
            <ecNumber evidence="7">3.1.4.-</ecNumber>
        </recommendedName>
    </domain>
</protein>
<dbReference type="NCBIfam" id="TIGR01693">
    <property type="entry name" value="UTase_glnD"/>
    <property type="match status" value="1"/>
</dbReference>
<comment type="domain">
    <text evidence="7">Has four distinct domains: an N-terminal nucleotidyltransferase (NT) domain responsible for UTase activity, a central HD domain that encodes UR activity, and two C-terminal ACT domains that seem to have a role in glutamine sensing.</text>
</comment>
<dbReference type="NCBIfam" id="NF002895">
    <property type="entry name" value="PRK03381.1"/>
    <property type="match status" value="1"/>
</dbReference>
<dbReference type="InterPro" id="IPR045865">
    <property type="entry name" value="ACT-like_dom_sf"/>
</dbReference>
<organism evidence="10 11">
    <name type="scientific">Vallicoccus soli</name>
    <dbReference type="NCBI Taxonomy" id="2339232"/>
    <lineage>
        <taxon>Bacteria</taxon>
        <taxon>Bacillati</taxon>
        <taxon>Actinomycetota</taxon>
        <taxon>Actinomycetes</taxon>
        <taxon>Motilibacterales</taxon>
        <taxon>Vallicoccaceae</taxon>
        <taxon>Vallicoccus</taxon>
    </lineage>
</organism>
<dbReference type="InterPro" id="IPR010043">
    <property type="entry name" value="UTase/UR"/>
</dbReference>
<dbReference type="AlphaFoldDB" id="A0A3A3Z5K9"/>
<dbReference type="CDD" id="cd05401">
    <property type="entry name" value="NT_GlnE_GlnD_like"/>
    <property type="match status" value="1"/>
</dbReference>
<comment type="function">
    <text evidence="7">Modifies, by uridylylation and deuridylylation, the PII regulatory proteins (GlnB and homologs), in response to the nitrogen status of the cell that GlnD senses through the glutamine level. Under low glutamine levels, catalyzes the conversion of the PII proteins and UTP to PII-UMP and PPi, while under higher glutamine levels, GlnD hydrolyzes PII-UMP to PII and UMP (deuridylylation). Thus, controls uridylylation state and activity of the PII proteins, and plays an important role in the regulation of nitrogen metabolism.</text>
</comment>
<keyword evidence="1 7" id="KW-0808">Transferase</keyword>
<dbReference type="HAMAP" id="MF_00277">
    <property type="entry name" value="PII_uridylyl_transf"/>
    <property type="match status" value="1"/>
</dbReference>
<evidence type="ECO:0000256" key="7">
    <source>
        <dbReference type="HAMAP-Rule" id="MF_00277"/>
    </source>
</evidence>
<dbReference type="PANTHER" id="PTHR47320:SF1">
    <property type="entry name" value="BIFUNCTIONAL URIDYLYLTRANSFERASE_URIDYLYL-REMOVING ENZYME"/>
    <property type="match status" value="1"/>
</dbReference>
<comment type="catalytic activity">
    <reaction evidence="7">
        <text>[protein-PII]-uridylyl-L-tyrosine + H2O = [protein-PII]-L-tyrosine + UMP + H(+)</text>
        <dbReference type="Rhea" id="RHEA:48600"/>
        <dbReference type="Rhea" id="RHEA-COMP:12147"/>
        <dbReference type="Rhea" id="RHEA-COMP:12148"/>
        <dbReference type="ChEBI" id="CHEBI:15377"/>
        <dbReference type="ChEBI" id="CHEBI:15378"/>
        <dbReference type="ChEBI" id="CHEBI:46858"/>
        <dbReference type="ChEBI" id="CHEBI:57865"/>
        <dbReference type="ChEBI" id="CHEBI:90602"/>
    </reaction>
</comment>
<dbReference type="InterPro" id="IPR003607">
    <property type="entry name" value="HD/PDEase_dom"/>
</dbReference>
<dbReference type="InterPro" id="IPR002912">
    <property type="entry name" value="ACT_dom"/>
</dbReference>
<evidence type="ECO:0000313" key="10">
    <source>
        <dbReference type="EMBL" id="RJK98253.1"/>
    </source>
</evidence>
<comment type="caution">
    <text evidence="10">The sequence shown here is derived from an EMBL/GenBank/DDBJ whole genome shotgun (WGS) entry which is preliminary data.</text>
</comment>
<keyword evidence="4 7" id="KW-0378">Hydrolase</keyword>
<accession>A0A3A3Z5K9</accession>
<dbReference type="RefSeq" id="WP_119949178.1">
    <property type="nucleotide sequence ID" value="NZ_QZEZ01000001.1"/>
</dbReference>
<dbReference type="Gene3D" id="1.10.3090.10">
    <property type="entry name" value="cca-adding enzyme, domain 2"/>
    <property type="match status" value="1"/>
</dbReference>
<dbReference type="EC" id="3.1.4.-" evidence="7"/>
<keyword evidence="3" id="KW-0677">Repeat</keyword>
<evidence type="ECO:0000259" key="9">
    <source>
        <dbReference type="PROSITE" id="PS51831"/>
    </source>
</evidence>
<feature type="domain" description="ACT" evidence="8">
    <location>
        <begin position="716"/>
        <end position="785"/>
    </location>
</feature>
<dbReference type="SUPFAM" id="SSF81301">
    <property type="entry name" value="Nucleotidyltransferase"/>
    <property type="match status" value="1"/>
</dbReference>
<dbReference type="InterPro" id="IPR013546">
    <property type="entry name" value="PII_UdlTrfase/GS_AdlTrfase"/>
</dbReference>
<dbReference type="EC" id="2.7.7.59" evidence="7"/>
<evidence type="ECO:0000256" key="6">
    <source>
        <dbReference type="ARBA" id="ARBA00023268"/>
    </source>
</evidence>
<dbReference type="OrthoDB" id="9758038at2"/>
<feature type="domain" description="ACT" evidence="8">
    <location>
        <begin position="603"/>
        <end position="686"/>
    </location>
</feature>
<dbReference type="Pfam" id="PF01966">
    <property type="entry name" value="HD"/>
    <property type="match status" value="1"/>
</dbReference>
<dbReference type="EMBL" id="QZEZ01000001">
    <property type="protein sequence ID" value="RJK98253.1"/>
    <property type="molecule type" value="Genomic_DNA"/>
</dbReference>